<keyword evidence="4 10" id="KW-0645">Protease</keyword>
<evidence type="ECO:0000256" key="10">
    <source>
        <dbReference type="RuleBase" id="RU363034"/>
    </source>
</evidence>
<keyword evidence="8" id="KW-0865">Zymogen</keyword>
<keyword evidence="6 10" id="KW-0378">Hydrolase</keyword>
<evidence type="ECO:0000256" key="3">
    <source>
        <dbReference type="ARBA" id="ARBA00022525"/>
    </source>
</evidence>
<comment type="subcellular location">
    <subcellularLocation>
        <location evidence="1">Secreted</location>
    </subcellularLocation>
</comment>
<evidence type="ECO:0000256" key="9">
    <source>
        <dbReference type="ARBA" id="ARBA00023157"/>
    </source>
</evidence>
<feature type="signal peptide" evidence="12">
    <location>
        <begin position="1"/>
        <end position="16"/>
    </location>
</feature>
<keyword evidence="11" id="KW-0472">Membrane</keyword>
<dbReference type="InterPro" id="IPR033116">
    <property type="entry name" value="TRYPSIN_SER"/>
</dbReference>
<feature type="domain" description="Peptidase S1" evidence="13">
    <location>
        <begin position="31"/>
        <end position="253"/>
    </location>
</feature>
<accession>A0A0L0BNG7</accession>
<dbReference type="GO" id="GO:0004252">
    <property type="term" value="F:serine-type endopeptidase activity"/>
    <property type="evidence" value="ECO:0007669"/>
    <property type="project" value="InterPro"/>
</dbReference>
<feature type="transmembrane region" description="Helical" evidence="11">
    <location>
        <begin position="519"/>
        <end position="539"/>
    </location>
</feature>
<dbReference type="GO" id="GO:0006508">
    <property type="term" value="P:proteolysis"/>
    <property type="evidence" value="ECO:0007669"/>
    <property type="project" value="UniProtKB-KW"/>
</dbReference>
<dbReference type="PROSITE" id="PS50240">
    <property type="entry name" value="TRYPSIN_DOM"/>
    <property type="match status" value="5"/>
</dbReference>
<evidence type="ECO:0000256" key="5">
    <source>
        <dbReference type="ARBA" id="ARBA00022729"/>
    </source>
</evidence>
<keyword evidence="9" id="KW-1015">Disulfide bond</keyword>
<feature type="transmembrane region" description="Helical" evidence="11">
    <location>
        <begin position="487"/>
        <end position="507"/>
    </location>
</feature>
<keyword evidence="15" id="KW-1185">Reference proteome</keyword>
<evidence type="ECO:0000313" key="15">
    <source>
        <dbReference type="Proteomes" id="UP000037069"/>
    </source>
</evidence>
<dbReference type="OrthoDB" id="10059102at2759"/>
<name>A0A0L0BNG7_LUCCU</name>
<dbReference type="PANTHER" id="PTHR24276">
    <property type="entry name" value="POLYSERASE-RELATED"/>
    <property type="match status" value="1"/>
</dbReference>
<sequence>MLKFIILLAALAGVFGAAVPEGLLPQLDGRIVGGESTTISFFPWQISLQRSGSHSCGGSIYNSKIIVTAAHCLQSVSTSILKVRAGSSYWNSGGILVSVANFKTHEGYNYKTMVNDIAVIRLSASLAMSGTIKAIALATTTPPTGAAATVSGWGTTSSGGNIPAQLRYVDLKILDRTQCSSSSYGYGAEIKYTMMCAYTVGKDSCQGDSGGPLVSGGVLAGVVSWGYGCAYDNYPGVYADVAVLRTWLFLLLTSSIACTLGAFVPEGLLPQLDGRIVGGSATSISSFPWQISLQRSGSHSCGGSIYNNQIIVTAAHCLQSVSTSVLKVRAGSSFWNSGGVLLSVAELKNHEGYDPDTMINDIAVIRLSSTLTMSSTIKPIALASSAPANGAAATVSGWGTTASGSVSLPTQLRYVEVKILSRNQCASSTYGYGSEIKSSMICAYTVGKDSCQGDSGGPLVSGGVLVGVVSWGYGCAFSNYPGVYADVAALNSWVVNFIPLLVLFLPSNDTLFIGSYRSINMLKLVVLLCAVAGALGAAVPEGMLPQLDGRIVGGAATTISSFPWQISLQRSGSHSCGGSIYSSKIIVTAAHCLQSVSASVLKVRAGSSYWNSGGVLVSVAAFKNHEGYNSKTMVNDIAVIRLSSSLTTSSTIKTIGLATAAPANGAAATVSGWGTTSSGGSIPSQLRYVDVKIVGRTQCASSTYGYGSEIKASMICAYTVGKDSCQGDSGGPLVSGGRLVGVVSWGYGCAAVNYPGVYADVAALRSWVLVNTLINMLKFVVLLCAISCALGAAVPEGMVPQLDGRIVGGVATTISSFPWQISLQRSGSHSCGGSVYNSRIIVTAAHCLQSVSTSVLKVRAGSSYWNSGGVVVSVAAFKNHEGYNPKTMVNDIAVIRLSSSLTMSSTIKAIALTTAAPANGAAATVSGWGTTSSGGSIPAQLRYVDLKIVGRTQCASSTYGYGSQIKPSMICAYTVGKDSCQGDSGGPLVSGGRLVGVVSWGYGCAFANYPGVYADVAALRTWVVKLSVKLNSPSLTMLKSIILLSAITVSLSAVIPKGLQPQIVDGRIVGGIPTTISAVPWQISLQRSGSHYCGGAVLNPQIIVTAAHCLRSASVSNLKVRAGSTYRNSGGVLITVADFLIHEDYNDATLINDIGVVKLSSPLTISSTIKPIALATQAAVDGGAAFVSGWGTTYYGSPSLPYELRSVDVEIVSRYTCGSNSYNYGYIDQSMICAYTVGKDSCQGDSGGPLVSDGVLVGVVSWGNGCAFTGYPGVYADVFELSSWVNNTGATI</sequence>
<evidence type="ECO:0000256" key="12">
    <source>
        <dbReference type="SAM" id="SignalP"/>
    </source>
</evidence>
<evidence type="ECO:0000259" key="13">
    <source>
        <dbReference type="PROSITE" id="PS50240"/>
    </source>
</evidence>
<keyword evidence="3" id="KW-0964">Secreted</keyword>
<evidence type="ECO:0000256" key="4">
    <source>
        <dbReference type="ARBA" id="ARBA00022670"/>
    </source>
</evidence>
<evidence type="ECO:0000256" key="11">
    <source>
        <dbReference type="SAM" id="Phobius"/>
    </source>
</evidence>
<feature type="domain" description="Peptidase S1" evidence="13">
    <location>
        <begin position="551"/>
        <end position="773"/>
    </location>
</feature>
<comment type="caution">
    <text evidence="14">The sequence shown here is derived from an EMBL/GenBank/DDBJ whole genome shotgun (WGS) entry which is preliminary data.</text>
</comment>
<dbReference type="InterPro" id="IPR001314">
    <property type="entry name" value="Peptidase_S1A"/>
</dbReference>
<evidence type="ECO:0000256" key="2">
    <source>
        <dbReference type="ARBA" id="ARBA00007664"/>
    </source>
</evidence>
<dbReference type="InterPro" id="IPR018114">
    <property type="entry name" value="TRYPSIN_HIS"/>
</dbReference>
<comment type="similarity">
    <text evidence="2">Belongs to the peptidase S1 family.</text>
</comment>
<dbReference type="EMBL" id="JRES01001589">
    <property type="protein sequence ID" value="KNC21640.1"/>
    <property type="molecule type" value="Genomic_DNA"/>
</dbReference>
<dbReference type="SMART" id="SM00020">
    <property type="entry name" value="Tryp_SPc"/>
    <property type="match status" value="5"/>
</dbReference>
<gene>
    <name evidence="14" type="ORF">FF38_09811</name>
</gene>
<reference evidence="14 15" key="1">
    <citation type="journal article" date="2015" name="Nat. Commun.">
        <title>Lucilia cuprina genome unlocks parasitic fly biology to underpin future interventions.</title>
        <authorList>
            <person name="Anstead C.A."/>
            <person name="Korhonen P.K."/>
            <person name="Young N.D."/>
            <person name="Hall R.S."/>
            <person name="Jex A.R."/>
            <person name="Murali S.C."/>
            <person name="Hughes D.S."/>
            <person name="Lee S.F."/>
            <person name="Perry T."/>
            <person name="Stroehlein A.J."/>
            <person name="Ansell B.R."/>
            <person name="Breugelmans B."/>
            <person name="Hofmann A."/>
            <person name="Qu J."/>
            <person name="Dugan S."/>
            <person name="Lee S.L."/>
            <person name="Chao H."/>
            <person name="Dinh H."/>
            <person name="Han Y."/>
            <person name="Doddapaneni H.V."/>
            <person name="Worley K.C."/>
            <person name="Muzny D.M."/>
            <person name="Ioannidis P."/>
            <person name="Waterhouse R.M."/>
            <person name="Zdobnov E.M."/>
            <person name="James P.J."/>
            <person name="Bagnall N.H."/>
            <person name="Kotze A.C."/>
            <person name="Gibbs R.A."/>
            <person name="Richards S."/>
            <person name="Batterham P."/>
            <person name="Gasser R.B."/>
        </authorList>
    </citation>
    <scope>NUCLEOTIDE SEQUENCE [LARGE SCALE GENOMIC DNA]</scope>
    <source>
        <strain evidence="14 15">LS</strain>
        <tissue evidence="14">Full body</tissue>
    </source>
</reference>
<evidence type="ECO:0000313" key="14">
    <source>
        <dbReference type="EMBL" id="KNC21640.1"/>
    </source>
</evidence>
<protein>
    <recommendedName>
        <fullName evidence="13">Peptidase S1 domain-containing protein</fullName>
    </recommendedName>
</protein>
<evidence type="ECO:0000256" key="7">
    <source>
        <dbReference type="ARBA" id="ARBA00022825"/>
    </source>
</evidence>
<dbReference type="FunFam" id="2.40.10.10:FF:000077">
    <property type="entry name" value="Predicted protein"/>
    <property type="match status" value="5"/>
</dbReference>
<keyword evidence="7 10" id="KW-0720">Serine protease</keyword>
<dbReference type="Pfam" id="PF00089">
    <property type="entry name" value="Trypsin"/>
    <property type="match status" value="5"/>
</dbReference>
<dbReference type="InterPro" id="IPR050430">
    <property type="entry name" value="Peptidase_S1"/>
</dbReference>
<evidence type="ECO:0000256" key="6">
    <source>
        <dbReference type="ARBA" id="ARBA00022801"/>
    </source>
</evidence>
<dbReference type="InterPro" id="IPR001254">
    <property type="entry name" value="Trypsin_dom"/>
</dbReference>
<dbReference type="Gene3D" id="2.40.10.10">
    <property type="entry name" value="Trypsin-like serine proteases"/>
    <property type="match status" value="9"/>
</dbReference>
<evidence type="ECO:0000256" key="1">
    <source>
        <dbReference type="ARBA" id="ARBA00004613"/>
    </source>
</evidence>
<evidence type="ECO:0000256" key="8">
    <source>
        <dbReference type="ARBA" id="ARBA00023145"/>
    </source>
</evidence>
<dbReference type="PRINTS" id="PR00722">
    <property type="entry name" value="CHYMOTRYPSIN"/>
</dbReference>
<dbReference type="PROSITE" id="PS00135">
    <property type="entry name" value="TRYPSIN_SER"/>
    <property type="match status" value="5"/>
</dbReference>
<feature type="domain" description="Peptidase S1" evidence="13">
    <location>
        <begin position="276"/>
        <end position="499"/>
    </location>
</feature>
<dbReference type="Proteomes" id="UP000037069">
    <property type="component" value="Unassembled WGS sequence"/>
</dbReference>
<dbReference type="PROSITE" id="PS00134">
    <property type="entry name" value="TRYPSIN_HIS"/>
    <property type="match status" value="5"/>
</dbReference>
<proteinExistence type="inferred from homology"/>
<dbReference type="OMA" id="SHICISG"/>
<dbReference type="PANTHER" id="PTHR24276:SF91">
    <property type="entry name" value="AT26814P-RELATED"/>
    <property type="match status" value="1"/>
</dbReference>
<dbReference type="SUPFAM" id="SSF50494">
    <property type="entry name" value="Trypsin-like serine proteases"/>
    <property type="match status" value="5"/>
</dbReference>
<organism evidence="14 15">
    <name type="scientific">Lucilia cuprina</name>
    <name type="common">Green bottle fly</name>
    <name type="synonym">Australian sheep blowfly</name>
    <dbReference type="NCBI Taxonomy" id="7375"/>
    <lineage>
        <taxon>Eukaryota</taxon>
        <taxon>Metazoa</taxon>
        <taxon>Ecdysozoa</taxon>
        <taxon>Arthropoda</taxon>
        <taxon>Hexapoda</taxon>
        <taxon>Insecta</taxon>
        <taxon>Pterygota</taxon>
        <taxon>Neoptera</taxon>
        <taxon>Endopterygota</taxon>
        <taxon>Diptera</taxon>
        <taxon>Brachycera</taxon>
        <taxon>Muscomorpha</taxon>
        <taxon>Oestroidea</taxon>
        <taxon>Calliphoridae</taxon>
        <taxon>Luciliinae</taxon>
        <taxon>Lucilia</taxon>
    </lineage>
</organism>
<keyword evidence="11" id="KW-0812">Transmembrane</keyword>
<dbReference type="GO" id="GO:0005576">
    <property type="term" value="C:extracellular region"/>
    <property type="evidence" value="ECO:0007669"/>
    <property type="project" value="UniProtKB-SubCell"/>
</dbReference>
<feature type="chain" id="PRO_5005534850" description="Peptidase S1 domain-containing protein" evidence="12">
    <location>
        <begin position="17"/>
        <end position="1292"/>
    </location>
</feature>
<keyword evidence="11" id="KW-1133">Transmembrane helix</keyword>
<feature type="domain" description="Peptidase S1" evidence="13">
    <location>
        <begin position="806"/>
        <end position="1028"/>
    </location>
</feature>
<dbReference type="InterPro" id="IPR043504">
    <property type="entry name" value="Peptidase_S1_PA_chymotrypsin"/>
</dbReference>
<keyword evidence="5 12" id="KW-0732">Signal</keyword>
<dbReference type="CDD" id="cd00190">
    <property type="entry name" value="Tryp_SPc"/>
    <property type="match status" value="5"/>
</dbReference>
<feature type="domain" description="Peptidase S1" evidence="13">
    <location>
        <begin position="1068"/>
        <end position="1290"/>
    </location>
</feature>
<dbReference type="InterPro" id="IPR009003">
    <property type="entry name" value="Peptidase_S1_PA"/>
</dbReference>